<evidence type="ECO:0000256" key="33">
    <source>
        <dbReference type="ARBA" id="ARBA00047649"/>
    </source>
</evidence>
<feature type="transmembrane region" description="Helical" evidence="42">
    <location>
        <begin position="300"/>
        <end position="321"/>
    </location>
</feature>
<name>A0AAD5DYS2_UMBRA</name>
<dbReference type="CDD" id="cd03253">
    <property type="entry name" value="ABCC_ATM1_transporter"/>
    <property type="match status" value="1"/>
</dbReference>
<evidence type="ECO:0000256" key="17">
    <source>
        <dbReference type="ARBA" id="ARBA00022753"/>
    </source>
</evidence>
<evidence type="ECO:0000256" key="28">
    <source>
        <dbReference type="ARBA" id="ARBA00024320"/>
    </source>
</evidence>
<feature type="transmembrane region" description="Helical" evidence="42">
    <location>
        <begin position="104"/>
        <end position="125"/>
    </location>
</feature>
<comment type="catalytic activity">
    <reaction evidence="34">
        <text>coproporphyrinogen III(in) + ATP + H2O = coproporphyrinogen III(out) + ADP + phosphate + H(+)</text>
        <dbReference type="Rhea" id="RHEA:66680"/>
        <dbReference type="ChEBI" id="CHEBI:15377"/>
        <dbReference type="ChEBI" id="CHEBI:15378"/>
        <dbReference type="ChEBI" id="CHEBI:30616"/>
        <dbReference type="ChEBI" id="CHEBI:43474"/>
        <dbReference type="ChEBI" id="CHEBI:57309"/>
        <dbReference type="ChEBI" id="CHEBI:456216"/>
    </reaction>
    <physiologicalReaction direction="left-to-right" evidence="34">
        <dbReference type="Rhea" id="RHEA:66681"/>
    </physiologicalReaction>
</comment>
<dbReference type="Gene3D" id="3.40.50.300">
    <property type="entry name" value="P-loop containing nucleotide triphosphate hydrolases"/>
    <property type="match status" value="1"/>
</dbReference>
<evidence type="ECO:0000256" key="10">
    <source>
        <dbReference type="ARBA" id="ARBA00004656"/>
    </source>
</evidence>
<dbReference type="PANTHER" id="PTHR24221:SF654">
    <property type="entry name" value="ATP-BINDING CASSETTE SUB-FAMILY B MEMBER 6"/>
    <property type="match status" value="1"/>
</dbReference>
<dbReference type="InterPro" id="IPR039421">
    <property type="entry name" value="Type_1_exporter"/>
</dbReference>
<dbReference type="EMBL" id="MU621000">
    <property type="protein sequence ID" value="KAI8575098.1"/>
    <property type="molecule type" value="Genomic_DNA"/>
</dbReference>
<feature type="transmembrane region" description="Helical" evidence="42">
    <location>
        <begin position="530"/>
        <end position="551"/>
    </location>
</feature>
<dbReference type="SUPFAM" id="SSF52540">
    <property type="entry name" value="P-loop containing nucleoside triphosphate hydrolases"/>
    <property type="match status" value="1"/>
</dbReference>
<evidence type="ECO:0000256" key="35">
    <source>
        <dbReference type="ARBA" id="ARBA00047789"/>
    </source>
</evidence>
<evidence type="ECO:0000256" key="25">
    <source>
        <dbReference type="ARBA" id="ARBA00023136"/>
    </source>
</evidence>
<comment type="catalytic activity">
    <reaction evidence="39">
        <text>coproporphyrin III(in) + ATP + H2O = coproporphyrin III(out) + ADP + phosphate + H(+)</text>
        <dbReference type="Rhea" id="RHEA:66664"/>
        <dbReference type="ChEBI" id="CHEBI:15377"/>
        <dbReference type="ChEBI" id="CHEBI:15378"/>
        <dbReference type="ChEBI" id="CHEBI:30616"/>
        <dbReference type="ChEBI" id="CHEBI:43474"/>
        <dbReference type="ChEBI" id="CHEBI:131725"/>
        <dbReference type="ChEBI" id="CHEBI:456216"/>
    </reaction>
    <physiologicalReaction direction="left-to-right" evidence="39">
        <dbReference type="Rhea" id="RHEA:66665"/>
    </physiologicalReaction>
</comment>
<organism evidence="45 46">
    <name type="scientific">Umbelopsis ramanniana AG</name>
    <dbReference type="NCBI Taxonomy" id="1314678"/>
    <lineage>
        <taxon>Eukaryota</taxon>
        <taxon>Fungi</taxon>
        <taxon>Fungi incertae sedis</taxon>
        <taxon>Mucoromycota</taxon>
        <taxon>Mucoromycotina</taxon>
        <taxon>Umbelopsidomycetes</taxon>
        <taxon>Umbelopsidales</taxon>
        <taxon>Umbelopsidaceae</taxon>
        <taxon>Umbelopsis</taxon>
    </lineage>
</organism>
<evidence type="ECO:0000256" key="6">
    <source>
        <dbReference type="ARBA" id="ARBA00004477"/>
    </source>
</evidence>
<comment type="catalytic activity">
    <reaction evidence="40">
        <text>coproporphyrin I(in) + ATP + H2O = coproporphyrin I(out) + ADP + phosphate + H(+)</text>
        <dbReference type="Rhea" id="RHEA:66768"/>
        <dbReference type="ChEBI" id="CHEBI:15377"/>
        <dbReference type="ChEBI" id="CHEBI:15378"/>
        <dbReference type="ChEBI" id="CHEBI:30616"/>
        <dbReference type="ChEBI" id="CHEBI:43474"/>
        <dbReference type="ChEBI" id="CHEBI:167478"/>
        <dbReference type="ChEBI" id="CHEBI:456216"/>
    </reaction>
    <physiologicalReaction direction="left-to-right" evidence="40">
        <dbReference type="Rhea" id="RHEA:66769"/>
    </physiologicalReaction>
</comment>
<dbReference type="GeneID" id="75917963"/>
<accession>A0AAD5DYS2</accession>
<comment type="catalytic activity">
    <reaction evidence="36">
        <text>protoporphyrin IX(in) + ATP + H2O = protoporphyrin IX(out) + ADP + phosphate + H(+)</text>
        <dbReference type="Rhea" id="RHEA:61336"/>
        <dbReference type="ChEBI" id="CHEBI:15377"/>
        <dbReference type="ChEBI" id="CHEBI:15378"/>
        <dbReference type="ChEBI" id="CHEBI:30616"/>
        <dbReference type="ChEBI" id="CHEBI:43474"/>
        <dbReference type="ChEBI" id="CHEBI:57306"/>
        <dbReference type="ChEBI" id="CHEBI:456216"/>
    </reaction>
    <physiologicalReaction direction="left-to-right" evidence="36">
        <dbReference type="Rhea" id="RHEA:61337"/>
    </physiologicalReaction>
</comment>
<comment type="catalytic activity">
    <reaction evidence="38">
        <text>uroporphyrin III(in) + ATP + H2O = uroporphyrin III(out) + ADP + phosphate + H(+)</text>
        <dbReference type="Rhea" id="RHEA:66776"/>
        <dbReference type="ChEBI" id="CHEBI:15377"/>
        <dbReference type="ChEBI" id="CHEBI:15378"/>
        <dbReference type="ChEBI" id="CHEBI:30616"/>
        <dbReference type="ChEBI" id="CHEBI:43474"/>
        <dbReference type="ChEBI" id="CHEBI:167479"/>
        <dbReference type="ChEBI" id="CHEBI:456216"/>
    </reaction>
    <physiologicalReaction direction="left-to-right" evidence="38">
        <dbReference type="Rhea" id="RHEA:66777"/>
    </physiologicalReaction>
</comment>
<evidence type="ECO:0000259" key="43">
    <source>
        <dbReference type="PROSITE" id="PS50893"/>
    </source>
</evidence>
<comment type="caution">
    <text evidence="45">The sequence shown here is derived from an EMBL/GenBank/DDBJ whole genome shotgun (WGS) entry which is preliminary data.</text>
</comment>
<dbReference type="PROSITE" id="PS50893">
    <property type="entry name" value="ABC_TRANSPORTER_2"/>
    <property type="match status" value="1"/>
</dbReference>
<dbReference type="PROSITE" id="PS00211">
    <property type="entry name" value="ABC_TRANSPORTER_1"/>
    <property type="match status" value="1"/>
</dbReference>
<evidence type="ECO:0000256" key="11">
    <source>
        <dbReference type="ARBA" id="ARBA00011738"/>
    </source>
</evidence>
<dbReference type="CDD" id="cd18581">
    <property type="entry name" value="ABC_6TM_ABCB6"/>
    <property type="match status" value="1"/>
</dbReference>
<gene>
    <name evidence="45" type="ORF">K450DRAFT_263256</name>
</gene>
<evidence type="ECO:0000259" key="44">
    <source>
        <dbReference type="PROSITE" id="PS50929"/>
    </source>
</evidence>
<dbReference type="RefSeq" id="XP_051440103.1">
    <property type="nucleotide sequence ID" value="XM_051592621.1"/>
</dbReference>
<dbReference type="EC" id="7.6.2.5" evidence="30"/>
<dbReference type="GO" id="GO:0016887">
    <property type="term" value="F:ATP hydrolysis activity"/>
    <property type="evidence" value="ECO:0007669"/>
    <property type="project" value="InterPro"/>
</dbReference>
<dbReference type="GO" id="GO:0005524">
    <property type="term" value="F:ATP binding"/>
    <property type="evidence" value="ECO:0007669"/>
    <property type="project" value="UniProtKB-KW"/>
</dbReference>
<feature type="compositionally biased region" description="Basic residues" evidence="41">
    <location>
        <begin position="993"/>
        <end position="1005"/>
    </location>
</feature>
<evidence type="ECO:0000256" key="34">
    <source>
        <dbReference type="ARBA" id="ARBA00047753"/>
    </source>
</evidence>
<evidence type="ECO:0000256" key="14">
    <source>
        <dbReference type="ARBA" id="ARBA00022525"/>
    </source>
</evidence>
<keyword evidence="14" id="KW-0964">Secreted</keyword>
<dbReference type="GO" id="GO:0005774">
    <property type="term" value="C:vacuolar membrane"/>
    <property type="evidence" value="ECO:0007669"/>
    <property type="project" value="TreeGrafter"/>
</dbReference>
<evidence type="ECO:0000256" key="31">
    <source>
        <dbReference type="ARBA" id="ARBA00024439"/>
    </source>
</evidence>
<dbReference type="Pfam" id="PF00005">
    <property type="entry name" value="ABC_tran"/>
    <property type="match status" value="1"/>
</dbReference>
<dbReference type="InterPro" id="IPR032410">
    <property type="entry name" value="ABCB6_N"/>
</dbReference>
<evidence type="ECO:0000256" key="8">
    <source>
        <dbReference type="ARBA" id="ARBA00004651"/>
    </source>
</evidence>
<evidence type="ECO:0000256" key="13">
    <source>
        <dbReference type="ARBA" id="ARBA00022475"/>
    </source>
</evidence>
<dbReference type="GO" id="GO:0032585">
    <property type="term" value="C:multivesicular body membrane"/>
    <property type="evidence" value="ECO:0007669"/>
    <property type="project" value="UniProtKB-SubCell"/>
</dbReference>
<dbReference type="GO" id="GO:0005789">
    <property type="term" value="C:endoplasmic reticulum membrane"/>
    <property type="evidence" value="ECO:0007669"/>
    <property type="project" value="UniProtKB-SubCell"/>
</dbReference>
<dbReference type="GO" id="GO:0005886">
    <property type="term" value="C:plasma membrane"/>
    <property type="evidence" value="ECO:0007669"/>
    <property type="project" value="UniProtKB-SubCell"/>
</dbReference>
<evidence type="ECO:0000256" key="15">
    <source>
        <dbReference type="ARBA" id="ARBA00022692"/>
    </source>
</evidence>
<keyword evidence="27" id="KW-0458">Lysosome</keyword>
<reference evidence="45" key="1">
    <citation type="submission" date="2021-06" db="EMBL/GenBank/DDBJ databases">
        <authorList>
            <consortium name="DOE Joint Genome Institute"/>
            <person name="Mondo S.J."/>
            <person name="Amses K.R."/>
            <person name="Simmons D.R."/>
            <person name="Longcore J.E."/>
            <person name="Seto K."/>
            <person name="Alves G.H."/>
            <person name="Bonds A.E."/>
            <person name="Quandt C.A."/>
            <person name="Davis W.J."/>
            <person name="Chang Y."/>
            <person name="Letcher P.M."/>
            <person name="Powell M.J."/>
            <person name="Kuo A."/>
            <person name="Labutti K."/>
            <person name="Pangilinan J."/>
            <person name="Andreopoulos W."/>
            <person name="Tritt A."/>
            <person name="Riley R."/>
            <person name="Hundley H."/>
            <person name="Johnson J."/>
            <person name="Lipzen A."/>
            <person name="Barry K."/>
            <person name="Berbee M.L."/>
            <person name="Buchler N.E."/>
            <person name="Grigoriev I.V."/>
            <person name="Spatafora J.W."/>
            <person name="Stajich J.E."/>
            <person name="James T.Y."/>
        </authorList>
    </citation>
    <scope>NUCLEOTIDE SEQUENCE</scope>
    <source>
        <strain evidence="45">AG</strain>
    </source>
</reference>
<comment type="subcellular location">
    <subcellularLocation>
        <location evidence="8">Cell membrane</location>
        <topology evidence="8">Multi-pass membrane protein</topology>
    </subcellularLocation>
    <subcellularLocation>
        <location evidence="1">Early endosome membrane</location>
    </subcellularLocation>
    <subcellularLocation>
        <location evidence="6">Endoplasmic reticulum membrane</location>
        <topology evidence="6">Multi-pass membrane protein</topology>
    </subcellularLocation>
    <subcellularLocation>
        <location evidence="3">Endosome membrane</location>
        <topology evidence="3">Multi-pass membrane protein</topology>
    </subcellularLocation>
    <subcellularLocation>
        <location evidence="2">Endosome</location>
        <location evidence="2">Multivesicular body membrane</location>
    </subcellularLocation>
    <subcellularLocation>
        <location evidence="9">Golgi apparatus membrane</location>
        <topology evidence="9">Multi-pass membrane protein</topology>
    </subcellularLocation>
    <subcellularLocation>
        <location evidence="5">Late endosome membrane</location>
    </subcellularLocation>
    <subcellularLocation>
        <location evidence="10">Lysosome membrane</location>
    </subcellularLocation>
    <subcellularLocation>
        <location evidence="28">Melanosome membrane</location>
    </subcellularLocation>
    <subcellularLocation>
        <location evidence="4">Mitochondrion outer membrane</location>
        <topology evidence="4">Multi-pass membrane protein</topology>
    </subcellularLocation>
    <subcellularLocation>
        <location evidence="7">Secreted</location>
        <location evidence="7">Extracellular exosome</location>
    </subcellularLocation>
</comment>
<dbReference type="InterPro" id="IPR011527">
    <property type="entry name" value="ABC1_TM_dom"/>
</dbReference>
<evidence type="ECO:0000256" key="30">
    <source>
        <dbReference type="ARBA" id="ARBA00024385"/>
    </source>
</evidence>
<evidence type="ECO:0000256" key="32">
    <source>
        <dbReference type="ARBA" id="ARBA00031413"/>
    </source>
</evidence>
<dbReference type="FunFam" id="3.40.50.300:FF:000186">
    <property type="entry name" value="ATP-binding cassette sub-family B member 7, mitochondrial"/>
    <property type="match status" value="1"/>
</dbReference>
<dbReference type="GO" id="GO:0031901">
    <property type="term" value="C:early endosome membrane"/>
    <property type="evidence" value="ECO:0007669"/>
    <property type="project" value="UniProtKB-SubCell"/>
</dbReference>
<feature type="transmembrane region" description="Helical" evidence="42">
    <location>
        <begin position="137"/>
        <end position="156"/>
    </location>
</feature>
<reference evidence="45" key="2">
    <citation type="journal article" date="2022" name="Proc. Natl. Acad. Sci. U.S.A.">
        <title>Diploid-dominant life cycles characterize the early evolution of Fungi.</title>
        <authorList>
            <person name="Amses K.R."/>
            <person name="Simmons D.R."/>
            <person name="Longcore J.E."/>
            <person name="Mondo S.J."/>
            <person name="Seto K."/>
            <person name="Jeronimo G.H."/>
            <person name="Bonds A.E."/>
            <person name="Quandt C.A."/>
            <person name="Davis W.J."/>
            <person name="Chang Y."/>
            <person name="Federici B.A."/>
            <person name="Kuo A."/>
            <person name="LaButti K."/>
            <person name="Pangilinan J."/>
            <person name="Andreopoulos W."/>
            <person name="Tritt A."/>
            <person name="Riley R."/>
            <person name="Hundley H."/>
            <person name="Johnson J."/>
            <person name="Lipzen A."/>
            <person name="Barry K."/>
            <person name="Lang B.F."/>
            <person name="Cuomo C.A."/>
            <person name="Buchler N.E."/>
            <person name="Grigoriev I.V."/>
            <person name="Spatafora J.W."/>
            <person name="Stajich J.E."/>
            <person name="James T.Y."/>
        </authorList>
    </citation>
    <scope>NUCLEOTIDE SEQUENCE</scope>
    <source>
        <strain evidence="45">AG</strain>
    </source>
</reference>
<dbReference type="InterPro" id="IPR036640">
    <property type="entry name" value="ABC1_TM_sf"/>
</dbReference>
<keyword evidence="12" id="KW-0813">Transport</keyword>
<keyword evidence="18" id="KW-1000">Mitochondrion outer membrane</keyword>
<feature type="transmembrane region" description="Helical" evidence="42">
    <location>
        <begin position="449"/>
        <end position="468"/>
    </location>
</feature>
<dbReference type="InterPro" id="IPR003439">
    <property type="entry name" value="ABC_transporter-like_ATP-bd"/>
</dbReference>
<feature type="compositionally biased region" description="Low complexity" evidence="41">
    <location>
        <begin position="983"/>
        <end position="992"/>
    </location>
</feature>
<feature type="compositionally biased region" description="Acidic residues" evidence="41">
    <location>
        <begin position="959"/>
        <end position="968"/>
    </location>
</feature>
<dbReference type="GO" id="GO:0000139">
    <property type="term" value="C:Golgi membrane"/>
    <property type="evidence" value="ECO:0007669"/>
    <property type="project" value="UniProtKB-SubCell"/>
</dbReference>
<keyword evidence="13" id="KW-1003">Cell membrane</keyword>
<dbReference type="AlphaFoldDB" id="A0AAD5DYS2"/>
<comment type="similarity">
    <text evidence="29">Belongs to the ABC transporter superfamily. ABCB family. Heavy Metal importer (TC 3.A.1.210) subfamily.</text>
</comment>
<keyword evidence="22 42" id="KW-1133">Transmembrane helix</keyword>
<sequence>MRPPTGSFLHSLISIMVVSSSLTIFDSSGQPGLFPYPPHYSSGIFTWQSPYFIASTALLTFILVAGIARFLLTKDYLDQRRVSANGILLGGPETFRRASALTKLLIVLSLVVIATLVGDTVVIVARALIDGHWTSTVLAYYILMSFLAWNLLLATAADENRKFLTWSWVQYTFWLAAALTETLIAWMWAIGIFKPRDGTVFTKYDYAMLGLFIIRYITVITIGVLALVHMFTHRGTTDETRTPLLGQSTAGYGATNGTTSNGTTPATTTEKPVSGMRYFFVKMRKLLPFMWPKTSRTLQIYVGLCFLILILGRIVNLLTPLQFGIVVETLQNVIEGGERSAVWQAILLYTALKVLQGGTGLLQSIQSYLWFPINQYTTREISLEMFSHLHNLSLQFHINRKTGEVLRVMDRGTNSIVQLLSQILLSIFPTLLDIGIAVIFFALTFTFSFGLIVFTTMAIYIYVTIAITEWRTKFRRAMIDADNDVRTKAVDSLLNFETVKYYGAEGYELERYSNAVAKYQKADWKTLSSLTILNLTQSVVITLGLLAGNLLCAYEVTRGRMSLKEFITFNTYIMQLYTPLNFFGTYYRMIQQNFVDMEKMLDLLEQEQTVKDLPNAKELTVTDGHVVFENVSFAYDERQTALRNISFSIPKGATVALVGPSGGGKSTILRLLFRFYDTQSGRILIDGQDISTVMQRSLRKNIGVVPQDTVLFNDTILYNIHYGDVNASEDDVIKAAKAAQIHDRILSFPDGYETKVGERGLRLSGGEKQRVAIARTILKNPPIILLDEATSALDTTTERQIQRAFAEMTQDRTTLVIAHRLSTIVNADLILVIKDGQVVESGSHEELISQAIATGEQGVYYEMWQKQLKDENTETTANNSETNSTVGEPSEAKVDKNVEVIIHKPDENNAEVVPGKTFAQAAEEATEEAAPVVNEDRNTPEEPESPNTVDDTPESPNEAADETTEVDTTEASTVGDDTNVADSAASPAGQASKAKKKKKKKSKKN</sequence>
<keyword evidence="20" id="KW-0067">ATP-binding</keyword>
<protein>
    <recommendedName>
        <fullName evidence="31">ATP-binding cassette sub-family B member 6</fullName>
        <ecNumber evidence="30">7.6.2.5</ecNumber>
    </recommendedName>
    <alternativeName>
        <fullName evidence="32">ABC-type heme transporter ABCB6</fullName>
    </alternativeName>
</protein>
<feature type="region of interest" description="Disordered" evidence="41">
    <location>
        <begin position="871"/>
        <end position="893"/>
    </location>
</feature>
<keyword evidence="23" id="KW-0333">Golgi apparatus</keyword>
<dbReference type="InterPro" id="IPR027417">
    <property type="entry name" value="P-loop_NTPase"/>
</dbReference>
<dbReference type="Pfam" id="PF00664">
    <property type="entry name" value="ABC_membrane"/>
    <property type="match status" value="1"/>
</dbReference>
<comment type="catalytic activity">
    <reaction evidence="33">
        <text>heme b(in) + ATP + H2O = heme b(out) + ADP + phosphate + H(+)</text>
        <dbReference type="Rhea" id="RHEA:19261"/>
        <dbReference type="ChEBI" id="CHEBI:15377"/>
        <dbReference type="ChEBI" id="CHEBI:15378"/>
        <dbReference type="ChEBI" id="CHEBI:30616"/>
        <dbReference type="ChEBI" id="CHEBI:43474"/>
        <dbReference type="ChEBI" id="CHEBI:60344"/>
        <dbReference type="ChEBI" id="CHEBI:456216"/>
        <dbReference type="EC" id="7.6.2.5"/>
    </reaction>
    <physiologicalReaction direction="left-to-right" evidence="33">
        <dbReference type="Rhea" id="RHEA:19262"/>
    </physiologicalReaction>
</comment>
<evidence type="ECO:0000256" key="39">
    <source>
        <dbReference type="ARBA" id="ARBA00048636"/>
    </source>
</evidence>
<dbReference type="PANTHER" id="PTHR24221">
    <property type="entry name" value="ATP-BINDING CASSETTE SUB-FAMILY B"/>
    <property type="match status" value="1"/>
</dbReference>
<evidence type="ECO:0000256" key="36">
    <source>
        <dbReference type="ARBA" id="ARBA00048309"/>
    </source>
</evidence>
<evidence type="ECO:0000256" key="37">
    <source>
        <dbReference type="ARBA" id="ARBA00048455"/>
    </source>
</evidence>
<evidence type="ECO:0000256" key="40">
    <source>
        <dbReference type="ARBA" id="ARBA00049398"/>
    </source>
</evidence>
<evidence type="ECO:0000256" key="5">
    <source>
        <dbReference type="ARBA" id="ARBA00004414"/>
    </source>
</evidence>
<feature type="transmembrane region" description="Helical" evidence="42">
    <location>
        <begin position="209"/>
        <end position="231"/>
    </location>
</feature>
<feature type="transmembrane region" description="Helical" evidence="42">
    <location>
        <begin position="341"/>
        <end position="362"/>
    </location>
</feature>
<evidence type="ECO:0000313" key="46">
    <source>
        <dbReference type="Proteomes" id="UP001206595"/>
    </source>
</evidence>
<dbReference type="SUPFAM" id="SSF90123">
    <property type="entry name" value="ABC transporter transmembrane region"/>
    <property type="match status" value="1"/>
</dbReference>
<evidence type="ECO:0000256" key="24">
    <source>
        <dbReference type="ARBA" id="ARBA00023128"/>
    </source>
</evidence>
<keyword evidence="24" id="KW-0496">Mitochondrion</keyword>
<keyword evidence="26" id="KW-1015">Disulfide bond</keyword>
<dbReference type="GO" id="GO:0005576">
    <property type="term" value="C:extracellular region"/>
    <property type="evidence" value="ECO:0007669"/>
    <property type="project" value="UniProtKB-SubCell"/>
</dbReference>
<comment type="catalytic activity">
    <reaction evidence="37">
        <text>pheophorbide a(in) + ATP + H2O = pheophorbide a(out) + ADP + phosphate + H(+)</text>
        <dbReference type="Rhea" id="RHEA:61360"/>
        <dbReference type="ChEBI" id="CHEBI:15377"/>
        <dbReference type="ChEBI" id="CHEBI:15378"/>
        <dbReference type="ChEBI" id="CHEBI:30616"/>
        <dbReference type="ChEBI" id="CHEBI:43474"/>
        <dbReference type="ChEBI" id="CHEBI:58687"/>
        <dbReference type="ChEBI" id="CHEBI:456216"/>
    </reaction>
    <physiologicalReaction direction="left-to-right" evidence="37">
        <dbReference type="Rhea" id="RHEA:61361"/>
    </physiologicalReaction>
</comment>
<evidence type="ECO:0000256" key="9">
    <source>
        <dbReference type="ARBA" id="ARBA00004653"/>
    </source>
</evidence>
<dbReference type="InterPro" id="IPR017871">
    <property type="entry name" value="ABC_transporter-like_CS"/>
</dbReference>
<evidence type="ECO:0000313" key="45">
    <source>
        <dbReference type="EMBL" id="KAI8575098.1"/>
    </source>
</evidence>
<evidence type="ECO:0000256" key="18">
    <source>
        <dbReference type="ARBA" id="ARBA00022787"/>
    </source>
</evidence>
<evidence type="ECO:0000256" key="4">
    <source>
        <dbReference type="ARBA" id="ARBA00004374"/>
    </source>
</evidence>
<feature type="transmembrane region" description="Helical" evidence="42">
    <location>
        <begin position="419"/>
        <end position="443"/>
    </location>
</feature>
<keyword evidence="21" id="KW-1278">Translocase</keyword>
<evidence type="ECO:0000256" key="27">
    <source>
        <dbReference type="ARBA" id="ARBA00023228"/>
    </source>
</evidence>
<evidence type="ECO:0000256" key="3">
    <source>
        <dbReference type="ARBA" id="ARBA00004337"/>
    </source>
</evidence>
<evidence type="ECO:0000256" key="38">
    <source>
        <dbReference type="ARBA" id="ARBA00048510"/>
    </source>
</evidence>
<evidence type="ECO:0000256" key="19">
    <source>
        <dbReference type="ARBA" id="ARBA00022824"/>
    </source>
</evidence>
<keyword evidence="19" id="KW-0256">Endoplasmic reticulum</keyword>
<comment type="subunit">
    <text evidence="11">Homodimer.</text>
</comment>
<evidence type="ECO:0000256" key="20">
    <source>
        <dbReference type="ARBA" id="ARBA00022840"/>
    </source>
</evidence>
<feature type="transmembrane region" description="Helical" evidence="42">
    <location>
        <begin position="7"/>
        <end position="25"/>
    </location>
</feature>
<dbReference type="InterPro" id="IPR003593">
    <property type="entry name" value="AAA+_ATPase"/>
</dbReference>
<evidence type="ECO:0000256" key="22">
    <source>
        <dbReference type="ARBA" id="ARBA00022989"/>
    </source>
</evidence>
<dbReference type="Gene3D" id="1.20.1560.10">
    <property type="entry name" value="ABC transporter type 1, transmembrane domain"/>
    <property type="match status" value="1"/>
</dbReference>
<comment type="catalytic activity">
    <reaction evidence="35">
        <text>uroporphyrin I(in) + ATP + H2O = uroporphyrin I(out) + ADP + phosphate + H(+)</text>
        <dbReference type="Rhea" id="RHEA:66772"/>
        <dbReference type="ChEBI" id="CHEBI:15377"/>
        <dbReference type="ChEBI" id="CHEBI:15378"/>
        <dbReference type="ChEBI" id="CHEBI:30616"/>
        <dbReference type="ChEBI" id="CHEBI:43474"/>
        <dbReference type="ChEBI" id="CHEBI:167480"/>
        <dbReference type="ChEBI" id="CHEBI:456216"/>
    </reaction>
    <physiologicalReaction direction="left-to-right" evidence="35">
        <dbReference type="Rhea" id="RHEA:66773"/>
    </physiologicalReaction>
</comment>
<evidence type="ECO:0000256" key="1">
    <source>
        <dbReference type="ARBA" id="ARBA00004146"/>
    </source>
</evidence>
<dbReference type="SMART" id="SM00382">
    <property type="entry name" value="AAA"/>
    <property type="match status" value="1"/>
</dbReference>
<evidence type="ECO:0000256" key="16">
    <source>
        <dbReference type="ARBA" id="ARBA00022741"/>
    </source>
</evidence>
<dbReference type="PROSITE" id="PS50929">
    <property type="entry name" value="ABC_TM1F"/>
    <property type="match status" value="1"/>
</dbReference>
<keyword evidence="25 42" id="KW-0472">Membrane</keyword>
<feature type="region of interest" description="Disordered" evidence="41">
    <location>
        <begin position="921"/>
        <end position="1005"/>
    </location>
</feature>
<evidence type="ECO:0000256" key="21">
    <source>
        <dbReference type="ARBA" id="ARBA00022967"/>
    </source>
</evidence>
<keyword evidence="17" id="KW-0967">Endosome</keyword>
<dbReference type="GO" id="GO:0020037">
    <property type="term" value="F:heme binding"/>
    <property type="evidence" value="ECO:0007669"/>
    <property type="project" value="TreeGrafter"/>
</dbReference>
<feature type="domain" description="ABC transmembrane type-1" evidence="44">
    <location>
        <begin position="304"/>
        <end position="592"/>
    </location>
</feature>
<feature type="transmembrane region" description="Helical" evidence="42">
    <location>
        <begin position="168"/>
        <end position="189"/>
    </location>
</feature>
<dbReference type="Pfam" id="PF16185">
    <property type="entry name" value="MTABC_N"/>
    <property type="match status" value="1"/>
</dbReference>
<evidence type="ECO:0000256" key="42">
    <source>
        <dbReference type="SAM" id="Phobius"/>
    </source>
</evidence>
<evidence type="ECO:0000256" key="29">
    <source>
        <dbReference type="ARBA" id="ARBA00024363"/>
    </source>
</evidence>
<dbReference type="GO" id="GO:0015439">
    <property type="term" value="F:ABC-type heme transporter activity"/>
    <property type="evidence" value="ECO:0007669"/>
    <property type="project" value="UniProtKB-EC"/>
</dbReference>
<evidence type="ECO:0000256" key="41">
    <source>
        <dbReference type="SAM" id="MobiDB-lite"/>
    </source>
</evidence>
<feature type="domain" description="ABC transporter" evidence="43">
    <location>
        <begin position="626"/>
        <end position="860"/>
    </location>
</feature>
<evidence type="ECO:0000256" key="2">
    <source>
        <dbReference type="ARBA" id="ARBA00004333"/>
    </source>
</evidence>
<proteinExistence type="inferred from homology"/>
<keyword evidence="16" id="KW-0547">Nucleotide-binding</keyword>
<feature type="compositionally biased region" description="Low complexity" evidence="41">
    <location>
        <begin position="874"/>
        <end position="885"/>
    </location>
</feature>
<evidence type="ECO:0000256" key="26">
    <source>
        <dbReference type="ARBA" id="ARBA00023157"/>
    </source>
</evidence>
<evidence type="ECO:0000256" key="7">
    <source>
        <dbReference type="ARBA" id="ARBA00004550"/>
    </source>
</evidence>
<keyword evidence="46" id="KW-1185">Reference proteome</keyword>
<dbReference type="GO" id="GO:0005741">
    <property type="term" value="C:mitochondrial outer membrane"/>
    <property type="evidence" value="ECO:0007669"/>
    <property type="project" value="UniProtKB-SubCell"/>
</dbReference>
<feature type="region of interest" description="Disordered" evidence="41">
    <location>
        <begin position="250"/>
        <end position="269"/>
    </location>
</feature>
<evidence type="ECO:0000256" key="23">
    <source>
        <dbReference type="ARBA" id="ARBA00023034"/>
    </source>
</evidence>
<keyword evidence="15 42" id="KW-0812">Transmembrane</keyword>
<evidence type="ECO:0000256" key="12">
    <source>
        <dbReference type="ARBA" id="ARBA00022448"/>
    </source>
</evidence>
<feature type="transmembrane region" description="Helical" evidence="42">
    <location>
        <begin position="51"/>
        <end position="72"/>
    </location>
</feature>
<dbReference type="Proteomes" id="UP001206595">
    <property type="component" value="Unassembled WGS sequence"/>
</dbReference>